<evidence type="ECO:0000313" key="1">
    <source>
        <dbReference type="EMBL" id="KAJ8879406.1"/>
    </source>
</evidence>
<proteinExistence type="predicted"/>
<accession>A0ABQ9H535</accession>
<comment type="caution">
    <text evidence="1">The sequence shown here is derived from an EMBL/GenBank/DDBJ whole genome shotgun (WGS) entry which is preliminary data.</text>
</comment>
<dbReference type="Proteomes" id="UP001159363">
    <property type="component" value="Chromosome 6"/>
</dbReference>
<evidence type="ECO:0000313" key="2">
    <source>
        <dbReference type="Proteomes" id="UP001159363"/>
    </source>
</evidence>
<organism evidence="1 2">
    <name type="scientific">Dryococelus australis</name>
    <dbReference type="NCBI Taxonomy" id="614101"/>
    <lineage>
        <taxon>Eukaryota</taxon>
        <taxon>Metazoa</taxon>
        <taxon>Ecdysozoa</taxon>
        <taxon>Arthropoda</taxon>
        <taxon>Hexapoda</taxon>
        <taxon>Insecta</taxon>
        <taxon>Pterygota</taxon>
        <taxon>Neoptera</taxon>
        <taxon>Polyneoptera</taxon>
        <taxon>Phasmatodea</taxon>
        <taxon>Verophasmatodea</taxon>
        <taxon>Anareolatae</taxon>
        <taxon>Phasmatidae</taxon>
        <taxon>Eurycanthinae</taxon>
        <taxon>Dryococelus</taxon>
    </lineage>
</organism>
<name>A0ABQ9H535_9NEOP</name>
<dbReference type="EMBL" id="JARBHB010000007">
    <property type="protein sequence ID" value="KAJ8879406.1"/>
    <property type="molecule type" value="Genomic_DNA"/>
</dbReference>
<protein>
    <submittedName>
        <fullName evidence="1">Uncharacterized protein</fullName>
    </submittedName>
</protein>
<gene>
    <name evidence="1" type="ORF">PR048_020014</name>
</gene>
<reference evidence="1 2" key="1">
    <citation type="submission" date="2023-02" db="EMBL/GenBank/DDBJ databases">
        <title>LHISI_Scaffold_Assembly.</title>
        <authorList>
            <person name="Stuart O.P."/>
            <person name="Cleave R."/>
            <person name="Magrath M.J.L."/>
            <person name="Mikheyev A.S."/>
        </authorList>
    </citation>
    <scope>NUCLEOTIDE SEQUENCE [LARGE SCALE GENOMIC DNA]</scope>
    <source>
        <strain evidence="1">Daus_M_001</strain>
        <tissue evidence="1">Leg muscle</tissue>
    </source>
</reference>
<sequence length="147" mass="16567">MRSCHDIFGEQTIVTPSQEDFLSNKNNTDHLMAKLKLCLVEAGSTSSSSPASHPEEVANTGEMFVRALYPGGDKCNNIDDLRLHLYNRTVARQDLTASFELSVLPPTKGELYQHSLRTYLQADPAVYIRERRGNELPPTDWGWHFST</sequence>
<keyword evidence="2" id="KW-1185">Reference proteome</keyword>